<gene>
    <name evidence="6" type="ORF">IEZ25_17680</name>
</gene>
<reference evidence="6 7" key="1">
    <citation type="submission" date="2020-09" db="EMBL/GenBank/DDBJ databases">
        <title>novel species in genus Nocardioides.</title>
        <authorList>
            <person name="Zhang G."/>
        </authorList>
    </citation>
    <scope>NUCLEOTIDE SEQUENCE [LARGE SCALE GENOMIC DNA]</scope>
    <source>
        <strain evidence="6 7">19197</strain>
    </source>
</reference>
<evidence type="ECO:0000313" key="7">
    <source>
        <dbReference type="Proteomes" id="UP000649289"/>
    </source>
</evidence>
<feature type="chain" id="PRO_5046541638" evidence="5">
    <location>
        <begin position="24"/>
        <end position="344"/>
    </location>
</feature>
<evidence type="ECO:0000256" key="2">
    <source>
        <dbReference type="ARBA" id="ARBA00022448"/>
    </source>
</evidence>
<evidence type="ECO:0000256" key="1">
    <source>
        <dbReference type="ARBA" id="ARBA00004418"/>
    </source>
</evidence>
<comment type="subcellular location">
    <subcellularLocation>
        <location evidence="1">Periplasm</location>
    </subcellularLocation>
</comment>
<dbReference type="PANTHER" id="PTHR30006">
    <property type="entry name" value="THIAMINE-BINDING PERIPLASMIC PROTEIN-RELATED"/>
    <property type="match status" value="1"/>
</dbReference>
<evidence type="ECO:0000256" key="5">
    <source>
        <dbReference type="SAM" id="SignalP"/>
    </source>
</evidence>
<organism evidence="6 7">
    <name type="scientific">Nocardioides hwasunensis</name>
    <dbReference type="NCBI Taxonomy" id="397258"/>
    <lineage>
        <taxon>Bacteria</taxon>
        <taxon>Bacillati</taxon>
        <taxon>Actinomycetota</taxon>
        <taxon>Actinomycetes</taxon>
        <taxon>Propionibacteriales</taxon>
        <taxon>Nocardioidaceae</taxon>
        <taxon>Nocardioides</taxon>
    </lineage>
</organism>
<dbReference type="RefSeq" id="WP_191200761.1">
    <property type="nucleotide sequence ID" value="NZ_BAAAPA010000001.1"/>
</dbReference>
<evidence type="ECO:0000256" key="3">
    <source>
        <dbReference type="ARBA" id="ARBA00022729"/>
    </source>
</evidence>
<dbReference type="Pfam" id="PF13416">
    <property type="entry name" value="SBP_bac_8"/>
    <property type="match status" value="1"/>
</dbReference>
<dbReference type="EMBL" id="JACXYY010000007">
    <property type="protein sequence ID" value="MBD3916452.1"/>
    <property type="molecule type" value="Genomic_DNA"/>
</dbReference>
<dbReference type="SUPFAM" id="SSF53850">
    <property type="entry name" value="Periplasmic binding protein-like II"/>
    <property type="match status" value="1"/>
</dbReference>
<evidence type="ECO:0000256" key="4">
    <source>
        <dbReference type="ARBA" id="ARBA00022764"/>
    </source>
</evidence>
<keyword evidence="4" id="KW-0574">Periplasm</keyword>
<proteinExistence type="predicted"/>
<dbReference type="PANTHER" id="PTHR30006:SF3">
    <property type="entry name" value="THIAMINE-BINDING PERIPLASMIC PROTEIN"/>
    <property type="match status" value="1"/>
</dbReference>
<accession>A0ABR8MK93</accession>
<keyword evidence="3 5" id="KW-0732">Signal</keyword>
<feature type="signal peptide" evidence="5">
    <location>
        <begin position="1"/>
        <end position="23"/>
    </location>
</feature>
<evidence type="ECO:0000313" key="6">
    <source>
        <dbReference type="EMBL" id="MBD3916452.1"/>
    </source>
</evidence>
<name>A0ABR8MK93_9ACTN</name>
<keyword evidence="2" id="KW-0813">Transport</keyword>
<comment type="caution">
    <text evidence="6">The sequence shown here is derived from an EMBL/GenBank/DDBJ whole genome shotgun (WGS) entry which is preliminary data.</text>
</comment>
<protein>
    <submittedName>
        <fullName evidence="6">Extracellular solute-binding protein</fullName>
    </submittedName>
</protein>
<sequence length="344" mass="36913">MKRKALAAVAALGLMAAAGCGSSGDGSGSGDSIVWVDGGGAFHEAIDQGVLQPYASENDVDIVSEAGTDNAKLRAMVEADRVTWDVYNGDNTWGTEADSDYLEPLDYSVIPEDEILDGYASKYRVANTIYSIQLAWNTDKVSGTPQGWADFFDTETYPGKRAVMDYSVGGIVEIALLADGVAPEDLYPLDLDRAIAKLDTIKDDLVFWTSGAESEDLVGSGEVAMVMTYNARAYDVKNELGKPVDYTFRDQILAASYLSVPKGTKNKDAAMELIAYAVGADANGKPSQYLPLAPSNTAATPDAAMEKDLPTAHLDEPHAEFDDVWIAENSADVEAAYQKWRSTL</sequence>
<keyword evidence="7" id="KW-1185">Reference proteome</keyword>
<dbReference type="PROSITE" id="PS51257">
    <property type="entry name" value="PROKAR_LIPOPROTEIN"/>
    <property type="match status" value="1"/>
</dbReference>
<dbReference type="Proteomes" id="UP000649289">
    <property type="component" value="Unassembled WGS sequence"/>
</dbReference>
<dbReference type="Gene3D" id="3.40.190.10">
    <property type="entry name" value="Periplasmic binding protein-like II"/>
    <property type="match status" value="2"/>
</dbReference>
<dbReference type="InterPro" id="IPR006059">
    <property type="entry name" value="SBP"/>
</dbReference>